<dbReference type="Proteomes" id="UP000297280">
    <property type="component" value="Unassembled WGS sequence"/>
</dbReference>
<organism evidence="1 2">
    <name type="scientific">Botrytis porri</name>
    <dbReference type="NCBI Taxonomy" id="87229"/>
    <lineage>
        <taxon>Eukaryota</taxon>
        <taxon>Fungi</taxon>
        <taxon>Dikarya</taxon>
        <taxon>Ascomycota</taxon>
        <taxon>Pezizomycotina</taxon>
        <taxon>Leotiomycetes</taxon>
        <taxon>Helotiales</taxon>
        <taxon>Sclerotiniaceae</taxon>
        <taxon>Botrytis</taxon>
    </lineage>
</organism>
<accession>A0A4Z1KN09</accession>
<evidence type="ECO:0000313" key="1">
    <source>
        <dbReference type="EMBL" id="TGO87493.1"/>
    </source>
</evidence>
<sequence>MFPILFFHSSHPLLIAKYQAQSFNLVKTQTLLPSTPTSPFPSCPAKTVASLTALATVPLTLPSSSTNNPSIVHPPRVLTLSLRSAGFSPERTKPAAPRIVCAANFCVSARGSPIATAPSMVASSINAKNAGPELQRAVHASKVEGGRKILSPMRMKIQVKSAVVHSGRGGVKVLITVIDSRIWEAVLGMARTIVQGSEADARSVRSFVVRRRARFGVAR</sequence>
<protein>
    <submittedName>
        <fullName evidence="1">Uncharacterized protein</fullName>
    </submittedName>
</protein>
<keyword evidence="2" id="KW-1185">Reference proteome</keyword>
<reference evidence="1 2" key="1">
    <citation type="submission" date="2017-12" db="EMBL/GenBank/DDBJ databases">
        <title>Comparative genomics of Botrytis spp.</title>
        <authorList>
            <person name="Valero-Jimenez C.A."/>
            <person name="Tapia P."/>
            <person name="Veloso J."/>
            <person name="Silva-Moreno E."/>
            <person name="Staats M."/>
            <person name="Valdes J.H."/>
            <person name="Van Kan J.A.L."/>
        </authorList>
    </citation>
    <scope>NUCLEOTIDE SEQUENCE [LARGE SCALE GENOMIC DNA]</scope>
    <source>
        <strain evidence="1 2">MUCL3349</strain>
    </source>
</reference>
<name>A0A4Z1KN09_9HELO</name>
<proteinExistence type="predicted"/>
<dbReference type="EMBL" id="PQXO01000222">
    <property type="protein sequence ID" value="TGO87493.1"/>
    <property type="molecule type" value="Genomic_DNA"/>
</dbReference>
<comment type="caution">
    <text evidence="1">The sequence shown here is derived from an EMBL/GenBank/DDBJ whole genome shotgun (WGS) entry which is preliminary data.</text>
</comment>
<gene>
    <name evidence="1" type="ORF">BPOR_0222g00080</name>
</gene>
<dbReference type="AlphaFoldDB" id="A0A4Z1KN09"/>
<evidence type="ECO:0000313" key="2">
    <source>
        <dbReference type="Proteomes" id="UP000297280"/>
    </source>
</evidence>